<reference evidence="3 4" key="1">
    <citation type="submission" date="2017-07" db="EMBL/GenBank/DDBJ databases">
        <title>Draft Genome Sequences of Select Purple Nonsulfur Bacteria.</title>
        <authorList>
            <person name="Lasarre B."/>
            <person name="Mckinlay J.B."/>
        </authorList>
    </citation>
    <scope>NUCLEOTIDE SEQUENCE [LARGE SCALE GENOMIC DNA]</scope>
    <source>
        <strain evidence="3 4">DSM 5909</strain>
    </source>
</reference>
<keyword evidence="2" id="KW-0472">Membrane</keyword>
<dbReference type="Pfam" id="PF05940">
    <property type="entry name" value="NnrS"/>
    <property type="match status" value="1"/>
</dbReference>
<keyword evidence="2" id="KW-0812">Transmembrane</keyword>
<feature type="transmembrane region" description="Helical" evidence="2">
    <location>
        <begin position="78"/>
        <end position="98"/>
    </location>
</feature>
<feature type="transmembrane region" description="Helical" evidence="2">
    <location>
        <begin position="232"/>
        <end position="252"/>
    </location>
</feature>
<name>A0A327KU19_9BRAD</name>
<feature type="region of interest" description="Disordered" evidence="1">
    <location>
        <begin position="49"/>
        <end position="68"/>
    </location>
</feature>
<sequence length="464" mass="47677">MPDGKYKYCEYGITRRNETRVITYVVLVSGTPRIGAPVRRPAVTGIELSSSGRPLRRPSSGRLQAARRPAPHGASFRVFFLAGALQAVLVIGLWGAAFPLLAGIDPPLAPAAWHAHELLFGYVPAVQAGFLLTAIPHWTGRRPVGGGALAALLALWIAGRLAAAGLLGLSPLGVALLAIAFTGVLAGLVTVEIIAARSVDNAPAVLSLIVLAVAEILFHADLAAGHEGATATRLALAGVTAQMMLLGGRIVPAFTRDYLAETGRAPLPPSLRWLDGGAVGLGLAALVVWLALPPARPLVPASGAVLLAAGGLLLVRQARWAPSRTRSEPLVWVLHLGAAMTPLGLLMAGAGALTAETELTAAAVHVWAVGGIGLMTLALMTRVSLGHTGRPLRAGSGSAAIYLALAVAAVARAGSILAPQWTLPLLPLAGVAWIAAYAGFLVLYGPMLLRPAVAAERAAHSPPR</sequence>
<keyword evidence="4" id="KW-1185">Reference proteome</keyword>
<evidence type="ECO:0000256" key="1">
    <source>
        <dbReference type="SAM" id="MobiDB-lite"/>
    </source>
</evidence>
<keyword evidence="2" id="KW-1133">Transmembrane helix</keyword>
<dbReference type="AlphaFoldDB" id="A0A327KU19"/>
<evidence type="ECO:0008006" key="5">
    <source>
        <dbReference type="Google" id="ProtNLM"/>
    </source>
</evidence>
<organism evidence="3 4">
    <name type="scientific">Rhodoplanes roseus</name>
    <dbReference type="NCBI Taxonomy" id="29409"/>
    <lineage>
        <taxon>Bacteria</taxon>
        <taxon>Pseudomonadati</taxon>
        <taxon>Pseudomonadota</taxon>
        <taxon>Alphaproteobacteria</taxon>
        <taxon>Hyphomicrobiales</taxon>
        <taxon>Nitrobacteraceae</taxon>
        <taxon>Rhodoplanes</taxon>
    </lineage>
</organism>
<feature type="transmembrane region" description="Helical" evidence="2">
    <location>
        <begin position="147"/>
        <end position="168"/>
    </location>
</feature>
<feature type="transmembrane region" description="Helical" evidence="2">
    <location>
        <begin position="424"/>
        <end position="444"/>
    </location>
</feature>
<feature type="transmembrane region" description="Helical" evidence="2">
    <location>
        <begin position="359"/>
        <end position="379"/>
    </location>
</feature>
<feature type="transmembrane region" description="Helical" evidence="2">
    <location>
        <begin position="399"/>
        <end position="418"/>
    </location>
</feature>
<gene>
    <name evidence="3" type="ORF">CH341_22240</name>
</gene>
<feature type="transmembrane region" description="Helical" evidence="2">
    <location>
        <begin position="202"/>
        <end position="220"/>
    </location>
</feature>
<comment type="caution">
    <text evidence="3">The sequence shown here is derived from an EMBL/GenBank/DDBJ whole genome shotgun (WGS) entry which is preliminary data.</text>
</comment>
<evidence type="ECO:0000313" key="4">
    <source>
        <dbReference type="Proteomes" id="UP000249130"/>
    </source>
</evidence>
<evidence type="ECO:0000256" key="2">
    <source>
        <dbReference type="SAM" id="Phobius"/>
    </source>
</evidence>
<dbReference type="Proteomes" id="UP000249130">
    <property type="component" value="Unassembled WGS sequence"/>
</dbReference>
<accession>A0A327KU19</accession>
<dbReference type="InterPro" id="IPR010266">
    <property type="entry name" value="NnrS"/>
</dbReference>
<feature type="transmembrane region" description="Helical" evidence="2">
    <location>
        <begin position="330"/>
        <end position="353"/>
    </location>
</feature>
<dbReference type="EMBL" id="NPEX01000200">
    <property type="protein sequence ID" value="RAI41163.1"/>
    <property type="molecule type" value="Genomic_DNA"/>
</dbReference>
<protein>
    <recommendedName>
        <fullName evidence="5">NnrS family protein</fullName>
    </recommendedName>
</protein>
<feature type="transmembrane region" description="Helical" evidence="2">
    <location>
        <begin position="298"/>
        <end position="318"/>
    </location>
</feature>
<feature type="transmembrane region" description="Helical" evidence="2">
    <location>
        <begin position="118"/>
        <end position="135"/>
    </location>
</feature>
<dbReference type="OrthoDB" id="9770040at2"/>
<feature type="transmembrane region" description="Helical" evidence="2">
    <location>
        <begin position="174"/>
        <end position="195"/>
    </location>
</feature>
<proteinExistence type="predicted"/>
<feature type="compositionally biased region" description="Low complexity" evidence="1">
    <location>
        <begin position="49"/>
        <end position="63"/>
    </location>
</feature>
<evidence type="ECO:0000313" key="3">
    <source>
        <dbReference type="EMBL" id="RAI41163.1"/>
    </source>
</evidence>
<feature type="transmembrane region" description="Helical" evidence="2">
    <location>
        <begin position="273"/>
        <end position="292"/>
    </location>
</feature>